<evidence type="ECO:0000313" key="2">
    <source>
        <dbReference type="Proteomes" id="UP000233556"/>
    </source>
</evidence>
<dbReference type="Proteomes" id="UP000233556">
    <property type="component" value="Unassembled WGS sequence"/>
</dbReference>
<gene>
    <name evidence="1" type="ORF">llap_12395</name>
</gene>
<reference evidence="2" key="2">
    <citation type="submission" date="2017-12" db="EMBL/GenBank/DDBJ databases">
        <title>Genome sequence of the Bar-tailed Godwit (Limosa lapponica baueri).</title>
        <authorList>
            <person name="Lima N.C.B."/>
            <person name="Parody-Merino A.M."/>
            <person name="Battley P.F."/>
            <person name="Fidler A.E."/>
            <person name="Prosdocimi F."/>
        </authorList>
    </citation>
    <scope>NUCLEOTIDE SEQUENCE [LARGE SCALE GENOMIC DNA]</scope>
</reference>
<evidence type="ECO:0000313" key="1">
    <source>
        <dbReference type="EMBL" id="PKU37299.1"/>
    </source>
</evidence>
<accession>A0A2I0TU22</accession>
<sequence>MGMGKRPAHEEDPLGWQIPALMLGIQKPETGDMWLPRSMHVSQTVGSPTLLPPGSHQALGLMSPVTSGAFRVMLAAVQTLLLTRCWAGNICKRC</sequence>
<keyword evidence="2" id="KW-1185">Reference proteome</keyword>
<organism evidence="1 2">
    <name type="scientific">Limosa lapponica baueri</name>
    <dbReference type="NCBI Taxonomy" id="1758121"/>
    <lineage>
        <taxon>Eukaryota</taxon>
        <taxon>Metazoa</taxon>
        <taxon>Chordata</taxon>
        <taxon>Craniata</taxon>
        <taxon>Vertebrata</taxon>
        <taxon>Euteleostomi</taxon>
        <taxon>Archelosauria</taxon>
        <taxon>Archosauria</taxon>
        <taxon>Dinosauria</taxon>
        <taxon>Saurischia</taxon>
        <taxon>Theropoda</taxon>
        <taxon>Coelurosauria</taxon>
        <taxon>Aves</taxon>
        <taxon>Neognathae</taxon>
        <taxon>Neoaves</taxon>
        <taxon>Charadriiformes</taxon>
        <taxon>Scolopacidae</taxon>
        <taxon>Limosa</taxon>
    </lineage>
</organism>
<name>A0A2I0TU22_LIMLA</name>
<proteinExistence type="predicted"/>
<dbReference type="EMBL" id="KZ507207">
    <property type="protein sequence ID" value="PKU37299.1"/>
    <property type="molecule type" value="Genomic_DNA"/>
</dbReference>
<protein>
    <submittedName>
        <fullName evidence="1">Uncharacterized protein</fullName>
    </submittedName>
</protein>
<dbReference type="AlphaFoldDB" id="A0A2I0TU22"/>
<reference evidence="2" key="1">
    <citation type="submission" date="2017-11" db="EMBL/GenBank/DDBJ databases">
        <authorList>
            <person name="Lima N.C."/>
            <person name="Parody-Merino A.M."/>
            <person name="Battley P.F."/>
            <person name="Fidler A.E."/>
            <person name="Prosdocimi F."/>
        </authorList>
    </citation>
    <scope>NUCLEOTIDE SEQUENCE [LARGE SCALE GENOMIC DNA]</scope>
</reference>